<gene>
    <name evidence="7" type="ORF">SAMN02745123_03730</name>
</gene>
<dbReference type="PANTHER" id="PTHR13748">
    <property type="entry name" value="COBW-RELATED"/>
    <property type="match status" value="1"/>
</dbReference>
<evidence type="ECO:0000256" key="2">
    <source>
        <dbReference type="ARBA" id="ARBA00022801"/>
    </source>
</evidence>
<evidence type="ECO:0000256" key="4">
    <source>
        <dbReference type="ARBA" id="ARBA00034320"/>
    </source>
</evidence>
<sequence length="341" mass="38276">MQIPVDIISGFLGAGKTTLLQKLLNECYKNQKIFLLENEFGQVGIDGALLAEQNVEMKEIYSGCICCSLKGDFTQVLLETLEQVKPQRIIIEPTGVGKLSEILAILRQDILKDKLTADNIITVIDAQKALMYLKNFGEFFKDQIRHAQTLMLSKTKDINWQEIQDLIQALKPLNTSAQWVTTPWNELTGSQILRARTPITTYMTTHLPPIIKLPGLQNPGGYSTKTYHHHQHSLSCGCHPSGQSHKQTPLATDTFQSWSWENPKKFSPEAIQKIVTSLPEEKKYGQILRAKGIVPGENAWIHFEYVSGNWDIVAGTPQPTGRAVVIGIDLQEEQLNQLFEA</sequence>
<keyword evidence="2" id="KW-0378">Hydrolase</keyword>
<reference evidence="8" key="1">
    <citation type="submission" date="2016-11" db="EMBL/GenBank/DDBJ databases">
        <authorList>
            <person name="Varghese N."/>
            <person name="Submissions S."/>
        </authorList>
    </citation>
    <scope>NUCLEOTIDE SEQUENCE [LARGE SCALE GENOMIC DNA]</scope>
    <source>
        <strain evidence="8">DSM 10349</strain>
    </source>
</reference>
<dbReference type="RefSeq" id="WP_072917349.1">
    <property type="nucleotide sequence ID" value="NZ_FRAR01000033.1"/>
</dbReference>
<dbReference type="InterPro" id="IPR027417">
    <property type="entry name" value="P-loop_NTPase"/>
</dbReference>
<evidence type="ECO:0000313" key="7">
    <source>
        <dbReference type="EMBL" id="SHK95896.1"/>
    </source>
</evidence>
<feature type="domain" description="CobW C-terminal" evidence="6">
    <location>
        <begin position="255"/>
        <end position="339"/>
    </location>
</feature>
<dbReference type="PANTHER" id="PTHR13748:SF62">
    <property type="entry name" value="COBW DOMAIN-CONTAINING PROTEIN"/>
    <property type="match status" value="1"/>
</dbReference>
<comment type="catalytic activity">
    <reaction evidence="5">
        <text>GTP + H2O = GDP + phosphate + H(+)</text>
        <dbReference type="Rhea" id="RHEA:19669"/>
        <dbReference type="ChEBI" id="CHEBI:15377"/>
        <dbReference type="ChEBI" id="CHEBI:15378"/>
        <dbReference type="ChEBI" id="CHEBI:37565"/>
        <dbReference type="ChEBI" id="CHEBI:43474"/>
        <dbReference type="ChEBI" id="CHEBI:58189"/>
    </reaction>
    <physiologicalReaction direction="left-to-right" evidence="5">
        <dbReference type="Rhea" id="RHEA:19670"/>
    </physiologicalReaction>
</comment>
<dbReference type="EMBL" id="FRAR01000033">
    <property type="protein sequence ID" value="SHK95896.1"/>
    <property type="molecule type" value="Genomic_DNA"/>
</dbReference>
<dbReference type="Gene3D" id="3.30.1220.10">
    <property type="entry name" value="CobW-like, C-terminal domain"/>
    <property type="match status" value="1"/>
</dbReference>
<evidence type="ECO:0000256" key="1">
    <source>
        <dbReference type="ARBA" id="ARBA00022741"/>
    </source>
</evidence>
<evidence type="ECO:0000256" key="3">
    <source>
        <dbReference type="ARBA" id="ARBA00023186"/>
    </source>
</evidence>
<dbReference type="InterPro" id="IPR003495">
    <property type="entry name" value="CobW/HypB/UreG_nucleotide-bd"/>
</dbReference>
<comment type="similarity">
    <text evidence="4">Belongs to the SIMIBI class G3E GTPase family. ZNG1 subfamily.</text>
</comment>
<dbReference type="GO" id="GO:0000166">
    <property type="term" value="F:nucleotide binding"/>
    <property type="evidence" value="ECO:0007669"/>
    <property type="project" value="UniProtKB-KW"/>
</dbReference>
<dbReference type="OrthoDB" id="9808822at2"/>
<dbReference type="InterPro" id="IPR051316">
    <property type="entry name" value="Zinc-reg_GTPase_activator"/>
</dbReference>
<dbReference type="CDD" id="cd03112">
    <property type="entry name" value="CobW-like"/>
    <property type="match status" value="1"/>
</dbReference>
<dbReference type="Gene3D" id="3.40.50.300">
    <property type="entry name" value="P-loop containing nucleotide triphosphate hydrolases"/>
    <property type="match status" value="1"/>
</dbReference>
<evidence type="ECO:0000259" key="6">
    <source>
        <dbReference type="SMART" id="SM00833"/>
    </source>
</evidence>
<keyword evidence="3" id="KW-0143">Chaperone</keyword>
<dbReference type="Pfam" id="PF07683">
    <property type="entry name" value="CobW_C"/>
    <property type="match status" value="1"/>
</dbReference>
<dbReference type="SMART" id="SM00833">
    <property type="entry name" value="CobW_C"/>
    <property type="match status" value="1"/>
</dbReference>
<dbReference type="GO" id="GO:0005737">
    <property type="term" value="C:cytoplasm"/>
    <property type="evidence" value="ECO:0007669"/>
    <property type="project" value="TreeGrafter"/>
</dbReference>
<dbReference type="SUPFAM" id="SSF90002">
    <property type="entry name" value="Hypothetical protein YjiA, C-terminal domain"/>
    <property type="match status" value="1"/>
</dbReference>
<dbReference type="AlphaFoldDB" id="A0A1M6WQF7"/>
<name>A0A1M6WQF7_9FIRM</name>
<evidence type="ECO:0000256" key="5">
    <source>
        <dbReference type="ARBA" id="ARBA00049117"/>
    </source>
</evidence>
<dbReference type="GO" id="GO:0016787">
    <property type="term" value="F:hydrolase activity"/>
    <property type="evidence" value="ECO:0007669"/>
    <property type="project" value="UniProtKB-KW"/>
</dbReference>
<keyword evidence="8" id="KW-1185">Reference proteome</keyword>
<keyword evidence="1" id="KW-0547">Nucleotide-binding</keyword>
<evidence type="ECO:0000313" key="8">
    <source>
        <dbReference type="Proteomes" id="UP000183997"/>
    </source>
</evidence>
<organism evidence="7 8">
    <name type="scientific">Desulforamulus aeronauticus DSM 10349</name>
    <dbReference type="NCBI Taxonomy" id="1121421"/>
    <lineage>
        <taxon>Bacteria</taxon>
        <taxon>Bacillati</taxon>
        <taxon>Bacillota</taxon>
        <taxon>Clostridia</taxon>
        <taxon>Eubacteriales</taxon>
        <taxon>Peptococcaceae</taxon>
        <taxon>Desulforamulus</taxon>
    </lineage>
</organism>
<dbReference type="SUPFAM" id="SSF52540">
    <property type="entry name" value="P-loop containing nucleoside triphosphate hydrolases"/>
    <property type="match status" value="1"/>
</dbReference>
<dbReference type="InterPro" id="IPR036627">
    <property type="entry name" value="CobW-likC_sf"/>
</dbReference>
<dbReference type="Proteomes" id="UP000183997">
    <property type="component" value="Unassembled WGS sequence"/>
</dbReference>
<accession>A0A1M6WQF7</accession>
<dbReference type="STRING" id="1121421.SAMN02745123_03730"/>
<dbReference type="InterPro" id="IPR011629">
    <property type="entry name" value="CobW-like_C"/>
</dbReference>
<dbReference type="Pfam" id="PF02492">
    <property type="entry name" value="cobW"/>
    <property type="match status" value="1"/>
</dbReference>
<protein>
    <submittedName>
        <fullName evidence="7">GTPase, G3E family</fullName>
    </submittedName>
</protein>
<proteinExistence type="inferred from homology"/>